<dbReference type="Proteomes" id="UP001477947">
    <property type="component" value="Chromosome"/>
</dbReference>
<evidence type="ECO:0000313" key="2">
    <source>
        <dbReference type="Proteomes" id="UP001477947"/>
    </source>
</evidence>
<sequence>MNIKVKDIKNITLEECEYFASLGMYFIVKDGVLKGFTR</sequence>
<protein>
    <submittedName>
        <fullName evidence="1">Uncharacterized protein</fullName>
    </submittedName>
</protein>
<keyword evidence="2" id="KW-1185">Reference proteome</keyword>
<reference evidence="1 2" key="1">
    <citation type="submission" date="2024-04" db="EMBL/GenBank/DDBJ databases">
        <title>Isolation and characterization of novel acetogenic strains of the genera Terrisporobacter and Acetoanaerobium.</title>
        <authorList>
            <person name="Boeer T."/>
            <person name="Schueler M.A."/>
            <person name="Lueschen A."/>
            <person name="Eysell L."/>
            <person name="Droege J."/>
            <person name="Heinemann M."/>
            <person name="Engelhardt L."/>
            <person name="Basen M."/>
            <person name="Daniel R."/>
        </authorList>
    </citation>
    <scope>NUCLEOTIDE SEQUENCE [LARGE SCALE GENOMIC DNA]</scope>
    <source>
        <strain evidence="1 2">ELB</strain>
    </source>
</reference>
<evidence type="ECO:0000313" key="1">
    <source>
        <dbReference type="EMBL" id="XAM42071.1"/>
    </source>
</evidence>
<gene>
    <name evidence="1" type="ORF">TPELB_23840</name>
</gene>
<organism evidence="1 2">
    <name type="scientific">Terrisporobacter petrolearius</name>
    <dbReference type="NCBI Taxonomy" id="1460447"/>
    <lineage>
        <taxon>Bacteria</taxon>
        <taxon>Bacillati</taxon>
        <taxon>Bacillota</taxon>
        <taxon>Clostridia</taxon>
        <taxon>Peptostreptococcales</taxon>
        <taxon>Peptostreptococcaceae</taxon>
        <taxon>Terrisporobacter</taxon>
    </lineage>
</organism>
<proteinExistence type="predicted"/>
<dbReference type="EMBL" id="CP154622">
    <property type="protein sequence ID" value="XAM42071.1"/>
    <property type="molecule type" value="Genomic_DNA"/>
</dbReference>
<name>A0ABZ3FE08_9FIRM</name>
<accession>A0ABZ3FE08</accession>